<dbReference type="EMBL" id="CP099489">
    <property type="protein sequence ID" value="USQ80311.1"/>
    <property type="molecule type" value="Genomic_DNA"/>
</dbReference>
<proteinExistence type="predicted"/>
<feature type="transmembrane region" description="Helical" evidence="2">
    <location>
        <begin position="719"/>
        <end position="739"/>
    </location>
</feature>
<keyword evidence="2" id="KW-0472">Membrane</keyword>
<dbReference type="Proteomes" id="UP001056455">
    <property type="component" value="Chromosome"/>
</dbReference>
<keyword evidence="4" id="KW-1185">Reference proteome</keyword>
<organism evidence="3 4">
    <name type="scientific">Ornithinimicrobium faecis</name>
    <dbReference type="NCBI Taxonomy" id="2934158"/>
    <lineage>
        <taxon>Bacteria</taxon>
        <taxon>Bacillati</taxon>
        <taxon>Actinomycetota</taxon>
        <taxon>Actinomycetes</taxon>
        <taxon>Micrococcales</taxon>
        <taxon>Ornithinimicrobiaceae</taxon>
        <taxon>Ornithinimicrobium</taxon>
    </lineage>
</organism>
<keyword evidence="2" id="KW-0812">Transmembrane</keyword>
<keyword evidence="1" id="KW-0175">Coiled coil</keyword>
<name>A0ABY4YU67_9MICO</name>
<feature type="coiled-coil region" evidence="1">
    <location>
        <begin position="657"/>
        <end position="691"/>
    </location>
</feature>
<keyword evidence="2" id="KW-1133">Transmembrane helix</keyword>
<evidence type="ECO:0008006" key="5">
    <source>
        <dbReference type="Google" id="ProtNLM"/>
    </source>
</evidence>
<evidence type="ECO:0000313" key="3">
    <source>
        <dbReference type="EMBL" id="USQ80311.1"/>
    </source>
</evidence>
<accession>A0ABY4YU67</accession>
<evidence type="ECO:0000256" key="1">
    <source>
        <dbReference type="SAM" id="Coils"/>
    </source>
</evidence>
<dbReference type="RefSeq" id="WP_252593687.1">
    <property type="nucleotide sequence ID" value="NZ_CP099489.1"/>
</dbReference>
<reference evidence="3" key="1">
    <citation type="submission" date="2022-06" db="EMBL/GenBank/DDBJ databases">
        <title>Ornithinimicrobium HY1793.</title>
        <authorList>
            <person name="Huang Y."/>
        </authorList>
    </citation>
    <scope>NUCLEOTIDE SEQUENCE</scope>
    <source>
        <strain evidence="3">HY1793</strain>
    </source>
</reference>
<sequence>MSQDAEVRTTPEAWLPALRDEEIDKVGRVLDSHLAELAVRTSARGRLRELIEGVWWSGGDGAGGREEVVAVIREVIPVVSGTPTEPLLALYIRVVCEAAWDLTWDHRPLLEVLDAAEDAWTSTPPVAQTEAALAVRAALALRADLTLESACSTGDLRSIVRSAQSGTRLLEAELAAADLVTESDLQEHIAELLTDQLAYLGAVEGGAAAAADFLDGTDDRLDEACAVLCAAEEANDDHASRSELRAHRVALERLITARTEDWLRVDNGSVVCVFPFGLRHANQSEVVATVKRGGATWSLAGVPLANNPTSLLLVDDVWRGDDPLDRRYEGTQLDLPDITLIGRDGEPLTARLTITISQLGNHYARVELPVEAALPHTLAALVWMAAPEFGDLLEVGQHLVLGEQTPPDSGQGARGWSRLSRLVDQVLHDLVDELERSGLPDVALSFRPGMYHVVTTIREASVLPGGREAEAVPLDAAGRLPLLFGSQAVCHPIPAGIGSIAFWARYSAPLGDVVDCAGLTDEYILVSENHTLIASFSSPDYMVATVGQAAEFAASLEGMFAAWQDELSHFYLSLAPHLQALESADGTALESSLATLEHGHLRLRQFLTSARVTLLFVGSPALVTSPVMRSTITQLLDLRPVWVQRTDFTDVAGQALADRVTDQIETWLRRREEARARREEEAAKRNQLRIDTMIAVLTAIGISGVLAMIQTGYDVEQWGSIVLVVLVLVLAAFVGLASYRWSRRTRSEEEAPP</sequence>
<protein>
    <recommendedName>
        <fullName evidence="5">PE-PGRS family protein</fullName>
    </recommendedName>
</protein>
<evidence type="ECO:0000256" key="2">
    <source>
        <dbReference type="SAM" id="Phobius"/>
    </source>
</evidence>
<feature type="transmembrane region" description="Helical" evidence="2">
    <location>
        <begin position="694"/>
        <end position="713"/>
    </location>
</feature>
<evidence type="ECO:0000313" key="4">
    <source>
        <dbReference type="Proteomes" id="UP001056455"/>
    </source>
</evidence>
<gene>
    <name evidence="3" type="ORF">NF556_01210</name>
</gene>